<dbReference type="GeneID" id="9051868"/>
<accession>C5LJJ6</accession>
<protein>
    <submittedName>
        <fullName evidence="2">Uncharacterized protein</fullName>
    </submittedName>
</protein>
<dbReference type="AlphaFoldDB" id="C5LJJ6"/>
<evidence type="ECO:0000256" key="1">
    <source>
        <dbReference type="SAM" id="Phobius"/>
    </source>
</evidence>
<keyword evidence="3" id="KW-1185">Reference proteome</keyword>
<sequence length="146" mass="15465">MTWLILFGLFTGRSVVLDTATKTEVAYPFVGATFAAGIVAGLLGIGGGMMLGPLMLNLGVLPQANLHSDNSNSDFVHFLISGIGLHYGRTRPMELRSAFIGTLVCQTIIDSIVKQHGLTSLLVLLLATMIAFAAIMVTVAGLIKYL</sequence>
<organism evidence="3">
    <name type="scientific">Perkinsus marinus (strain ATCC 50983 / TXsc)</name>
    <dbReference type="NCBI Taxonomy" id="423536"/>
    <lineage>
        <taxon>Eukaryota</taxon>
        <taxon>Sar</taxon>
        <taxon>Alveolata</taxon>
        <taxon>Perkinsozoa</taxon>
        <taxon>Perkinsea</taxon>
        <taxon>Perkinsida</taxon>
        <taxon>Perkinsidae</taxon>
        <taxon>Perkinsus</taxon>
    </lineage>
</organism>
<gene>
    <name evidence="2" type="ORF">Pmar_PMAR023237</name>
</gene>
<reference evidence="2 3" key="1">
    <citation type="submission" date="2008-07" db="EMBL/GenBank/DDBJ databases">
        <authorList>
            <person name="El-Sayed N."/>
            <person name="Caler E."/>
            <person name="Inman J."/>
            <person name="Amedeo P."/>
            <person name="Hass B."/>
            <person name="Wortman J."/>
        </authorList>
    </citation>
    <scope>NUCLEOTIDE SEQUENCE [LARGE SCALE GENOMIC DNA]</scope>
    <source>
        <strain evidence="3">ATCC 50983 / TXsc</strain>
    </source>
</reference>
<dbReference type="RefSeq" id="XP_002771309.1">
    <property type="nucleotide sequence ID" value="XM_002771263.1"/>
</dbReference>
<name>C5LJJ6_PERM5</name>
<dbReference type="Proteomes" id="UP000007800">
    <property type="component" value="Unassembled WGS sequence"/>
</dbReference>
<dbReference type="PANTHER" id="PTHR14255:SF3">
    <property type="entry name" value="SULFITE EXPORTER TAUE_SAFE FAMILY PROTEIN 5-RELATED"/>
    <property type="match status" value="1"/>
</dbReference>
<proteinExistence type="predicted"/>
<dbReference type="GO" id="GO:0016567">
    <property type="term" value="P:protein ubiquitination"/>
    <property type="evidence" value="ECO:0007669"/>
    <property type="project" value="TreeGrafter"/>
</dbReference>
<feature type="transmembrane region" description="Helical" evidence="1">
    <location>
        <begin position="27"/>
        <end position="51"/>
    </location>
</feature>
<dbReference type="EMBL" id="GG682453">
    <property type="protein sequence ID" value="EER03125.1"/>
    <property type="molecule type" value="Genomic_DNA"/>
</dbReference>
<keyword evidence="1" id="KW-0472">Membrane</keyword>
<dbReference type="GO" id="GO:0031464">
    <property type="term" value="C:Cul4A-RING E3 ubiquitin ligase complex"/>
    <property type="evidence" value="ECO:0007669"/>
    <property type="project" value="TreeGrafter"/>
</dbReference>
<keyword evidence="1" id="KW-1133">Transmembrane helix</keyword>
<dbReference type="PANTHER" id="PTHR14255">
    <property type="entry name" value="CEREBLON"/>
    <property type="match status" value="1"/>
</dbReference>
<keyword evidence="1" id="KW-0812">Transmembrane</keyword>
<evidence type="ECO:0000313" key="2">
    <source>
        <dbReference type="EMBL" id="EER03125.1"/>
    </source>
</evidence>
<feature type="transmembrane region" description="Helical" evidence="1">
    <location>
        <begin position="121"/>
        <end position="143"/>
    </location>
</feature>
<evidence type="ECO:0000313" key="3">
    <source>
        <dbReference type="Proteomes" id="UP000007800"/>
    </source>
</evidence>
<dbReference type="InParanoid" id="C5LJJ6"/>